<evidence type="ECO:0000256" key="5">
    <source>
        <dbReference type="ARBA" id="ARBA00043667"/>
    </source>
</evidence>
<dbReference type="InterPro" id="IPR000073">
    <property type="entry name" value="AB_hydrolase_1"/>
</dbReference>
<protein>
    <recommendedName>
        <fullName evidence="7">sn-1-specific diacylglycerol lipase ABHD11</fullName>
        <ecNumber evidence="3">3.1.1.116</ecNumber>
    </recommendedName>
    <alternativeName>
        <fullName evidence="4">Alpha/beta hydrolase domain-containing protein 11</fullName>
    </alternativeName>
</protein>
<proteinExistence type="inferred from homology"/>
<dbReference type="Proteomes" id="UP001608902">
    <property type="component" value="Unassembled WGS sequence"/>
</dbReference>
<dbReference type="PANTHER" id="PTHR46118">
    <property type="entry name" value="PROTEIN ABHD11"/>
    <property type="match status" value="1"/>
</dbReference>
<gene>
    <name evidence="13" type="ORF">AB6A40_000587</name>
</gene>
<keyword evidence="2" id="KW-0378">Hydrolase</keyword>
<dbReference type="SUPFAM" id="SSF53474">
    <property type="entry name" value="alpha/beta-Hydrolases"/>
    <property type="match status" value="1"/>
</dbReference>
<comment type="catalytic activity">
    <reaction evidence="11">
        <text>1-octadecanoyl-2-(5Z,8Z,11Z,14Z-eicosatetraenoyl)-sn-glycerol + H2O = 2-(5Z,8Z,11Z,14Z-eicosatetraenoyl)-glycerol + octadecanoate + H(+)</text>
        <dbReference type="Rhea" id="RHEA:38507"/>
        <dbReference type="ChEBI" id="CHEBI:15377"/>
        <dbReference type="ChEBI" id="CHEBI:15378"/>
        <dbReference type="ChEBI" id="CHEBI:25629"/>
        <dbReference type="ChEBI" id="CHEBI:52392"/>
        <dbReference type="ChEBI" id="CHEBI:75728"/>
    </reaction>
</comment>
<dbReference type="Pfam" id="PF12697">
    <property type="entry name" value="Abhydrolase_6"/>
    <property type="match status" value="1"/>
</dbReference>
<comment type="catalytic activity">
    <reaction evidence="10">
        <text>1-octadecanoyl-2-(9Z-octadecenoyl)-sn-glycerol + H2O = 2-(9Z-octadecenoyl)-glycerol + octadecanoate + H(+)</text>
        <dbReference type="Rhea" id="RHEA:77103"/>
        <dbReference type="ChEBI" id="CHEBI:15377"/>
        <dbReference type="ChEBI" id="CHEBI:15378"/>
        <dbReference type="ChEBI" id="CHEBI:25629"/>
        <dbReference type="ChEBI" id="CHEBI:73990"/>
        <dbReference type="ChEBI" id="CHEBI:75468"/>
    </reaction>
</comment>
<dbReference type="PANTHER" id="PTHR46118:SF4">
    <property type="entry name" value="PROTEIN ABHD11"/>
    <property type="match status" value="1"/>
</dbReference>
<comment type="catalytic activity">
    <reaction evidence="5">
        <text>a 1,2-diacyl-sn-glycerol + H2O = a 2-acylglycerol + a fatty acid + H(+)</text>
        <dbReference type="Rhea" id="RHEA:33275"/>
        <dbReference type="ChEBI" id="CHEBI:15377"/>
        <dbReference type="ChEBI" id="CHEBI:15378"/>
        <dbReference type="ChEBI" id="CHEBI:17389"/>
        <dbReference type="ChEBI" id="CHEBI:17815"/>
        <dbReference type="ChEBI" id="CHEBI:28868"/>
        <dbReference type="EC" id="3.1.1.116"/>
    </reaction>
</comment>
<evidence type="ECO:0000256" key="6">
    <source>
        <dbReference type="ARBA" id="ARBA00043742"/>
    </source>
</evidence>
<evidence type="ECO:0000256" key="3">
    <source>
        <dbReference type="ARBA" id="ARBA00026104"/>
    </source>
</evidence>
<evidence type="ECO:0000313" key="14">
    <source>
        <dbReference type="Proteomes" id="UP001608902"/>
    </source>
</evidence>
<organism evidence="13 14">
    <name type="scientific">Gnathostoma spinigerum</name>
    <dbReference type="NCBI Taxonomy" id="75299"/>
    <lineage>
        <taxon>Eukaryota</taxon>
        <taxon>Metazoa</taxon>
        <taxon>Ecdysozoa</taxon>
        <taxon>Nematoda</taxon>
        <taxon>Chromadorea</taxon>
        <taxon>Rhabditida</taxon>
        <taxon>Spirurina</taxon>
        <taxon>Gnathostomatomorpha</taxon>
        <taxon>Gnathostomatoidea</taxon>
        <taxon>Gnathostomatidae</taxon>
        <taxon>Gnathostoma</taxon>
    </lineage>
</organism>
<accession>A0ABD6E2G8</accession>
<dbReference type="GO" id="GO:0016787">
    <property type="term" value="F:hydrolase activity"/>
    <property type="evidence" value="ECO:0007669"/>
    <property type="project" value="UniProtKB-KW"/>
</dbReference>
<comment type="caution">
    <text evidence="13">The sequence shown here is derived from an EMBL/GenBank/DDBJ whole genome shotgun (WGS) entry which is preliminary data.</text>
</comment>
<reference evidence="13 14" key="1">
    <citation type="submission" date="2024-08" db="EMBL/GenBank/DDBJ databases">
        <title>Gnathostoma spinigerum genome.</title>
        <authorList>
            <person name="Gonzalez-Bertolin B."/>
            <person name="Monzon S."/>
            <person name="Zaballos A."/>
            <person name="Jimenez P."/>
            <person name="Dekumyoy P."/>
            <person name="Varona S."/>
            <person name="Cuesta I."/>
            <person name="Sumanam S."/>
            <person name="Adisakwattana P."/>
            <person name="Gasser R.B."/>
            <person name="Hernandez-Gonzalez A."/>
            <person name="Young N.D."/>
            <person name="Perteguer M.J."/>
        </authorList>
    </citation>
    <scope>NUCLEOTIDE SEQUENCE [LARGE SCALE GENOMIC DNA]</scope>
    <source>
        <strain evidence="13">AL3</strain>
        <tissue evidence="13">Liver</tissue>
    </source>
</reference>
<dbReference type="EC" id="3.1.1.116" evidence="3"/>
<feature type="domain" description="AB hydrolase-1" evidence="12">
    <location>
        <begin position="95"/>
        <end position="350"/>
    </location>
</feature>
<comment type="catalytic activity">
    <reaction evidence="8">
        <text>1-octadecanoyl-2-(4Z,7Z,10Z,13Z,16Z,19Z-docosahexaenoyl)-sn-glycerol + H2O = 2-(4Z,7Z,10Z,13Z,16Z,19Z-docosahexaenoyl)-glycerol + octadecanoate + H(+)</text>
        <dbReference type="Rhea" id="RHEA:77107"/>
        <dbReference type="ChEBI" id="CHEBI:15377"/>
        <dbReference type="ChEBI" id="CHEBI:15378"/>
        <dbReference type="ChEBI" id="CHEBI:25629"/>
        <dbReference type="ChEBI" id="CHEBI:77129"/>
        <dbReference type="ChEBI" id="CHEBI:186738"/>
    </reaction>
</comment>
<evidence type="ECO:0000256" key="9">
    <source>
        <dbReference type="ARBA" id="ARBA00048504"/>
    </source>
</evidence>
<evidence type="ECO:0000256" key="11">
    <source>
        <dbReference type="ARBA" id="ARBA00048919"/>
    </source>
</evidence>
<evidence type="ECO:0000256" key="8">
    <source>
        <dbReference type="ARBA" id="ARBA00048283"/>
    </source>
</evidence>
<evidence type="ECO:0000256" key="1">
    <source>
        <dbReference type="ARBA" id="ARBA00008645"/>
    </source>
</evidence>
<evidence type="ECO:0000256" key="10">
    <source>
        <dbReference type="ARBA" id="ARBA00048513"/>
    </source>
</evidence>
<dbReference type="EMBL" id="JBGFUD010000171">
    <property type="protein sequence ID" value="MFH4973878.1"/>
    <property type="molecule type" value="Genomic_DNA"/>
</dbReference>
<sequence length="361" mass="40585">MSSFSALEGVRCLGKRSTVVDKCDECAADFEVQSVRLLKDSLPSERKMFGSGRFSIVAPLFARSQLFSNRSLSSALPLAYTKYANKDTDYQNPPLVILHGLFGQRTNWNSMSKALNHKLNCAVFSVDLRNHGDSPWSHSMDYPSMAMDLSLFLEKTVREEMVKVTPEGSDIPSRPVRVHLLGHSMGGKVAMHFSLLPRAKDNLKSLIIEDTAPRIYDSVTHKRYPNYVKAMKEADLAGKSRREIAEQLSSTVYDEKMRQLLLMNLETNSKGHYRWKLNLEGIGRNLSEIFGIDMPSGVYSGPCLFVSGGISPYVAVQDRPSILERFPKAEFKVIEGGGHWVHFDQPDQFLHVVHHFISSLS</sequence>
<comment type="catalytic activity">
    <reaction evidence="9">
        <text>1,2-didecanoylglycerol + H2O = decanoylglycerol + decanoate + H(+)</text>
        <dbReference type="Rhea" id="RHEA:48596"/>
        <dbReference type="ChEBI" id="CHEBI:11152"/>
        <dbReference type="ChEBI" id="CHEBI:15377"/>
        <dbReference type="ChEBI" id="CHEBI:15378"/>
        <dbReference type="ChEBI" id="CHEBI:27689"/>
        <dbReference type="ChEBI" id="CHEBI:90605"/>
    </reaction>
</comment>
<dbReference type="InterPro" id="IPR029058">
    <property type="entry name" value="AB_hydrolase_fold"/>
</dbReference>
<comment type="catalytic activity">
    <reaction evidence="6">
        <text>a 1,3-diacyl-sn-glycerol + H2O = a 1-acyl-sn-glycerol + a fatty acid + H(+)</text>
        <dbReference type="Rhea" id="RHEA:38503"/>
        <dbReference type="ChEBI" id="CHEBI:15377"/>
        <dbReference type="ChEBI" id="CHEBI:15378"/>
        <dbReference type="ChEBI" id="CHEBI:28868"/>
        <dbReference type="ChEBI" id="CHEBI:64683"/>
        <dbReference type="ChEBI" id="CHEBI:77272"/>
    </reaction>
</comment>
<name>A0ABD6E2G8_9BILA</name>
<keyword evidence="14" id="KW-1185">Reference proteome</keyword>
<dbReference type="AlphaFoldDB" id="A0ABD6E2G8"/>
<evidence type="ECO:0000313" key="13">
    <source>
        <dbReference type="EMBL" id="MFH4973878.1"/>
    </source>
</evidence>
<evidence type="ECO:0000256" key="4">
    <source>
        <dbReference type="ARBA" id="ARBA00042703"/>
    </source>
</evidence>
<evidence type="ECO:0000256" key="2">
    <source>
        <dbReference type="ARBA" id="ARBA00022801"/>
    </source>
</evidence>
<comment type="similarity">
    <text evidence="1">Belongs to the AB hydrolase superfamily.</text>
</comment>
<dbReference type="Gene3D" id="3.40.50.1820">
    <property type="entry name" value="alpha/beta hydrolase"/>
    <property type="match status" value="1"/>
</dbReference>
<evidence type="ECO:0000259" key="12">
    <source>
        <dbReference type="Pfam" id="PF12697"/>
    </source>
</evidence>
<evidence type="ECO:0000256" key="7">
    <source>
        <dbReference type="ARBA" id="ARBA00044064"/>
    </source>
</evidence>